<gene>
    <name evidence="1" type="primary">Acey_s0097.g2998</name>
    <name evidence="1" type="ORF">Y032_0097g2998</name>
</gene>
<reference evidence="2" key="1">
    <citation type="journal article" date="2015" name="Nat. Genet.">
        <title>The genome and transcriptome of the zoonotic hookworm Ancylostoma ceylanicum identify infection-specific gene families.</title>
        <authorList>
            <person name="Schwarz E.M."/>
            <person name="Hu Y."/>
            <person name="Antoshechkin I."/>
            <person name="Miller M.M."/>
            <person name="Sternberg P.W."/>
            <person name="Aroian R.V."/>
        </authorList>
    </citation>
    <scope>NUCLEOTIDE SEQUENCE</scope>
    <source>
        <strain evidence="2">HY135</strain>
    </source>
</reference>
<comment type="caution">
    <text evidence="1">The sequence shown here is derived from an EMBL/GenBank/DDBJ whole genome shotgun (WGS) entry which is preliminary data.</text>
</comment>
<evidence type="ECO:0000313" key="2">
    <source>
        <dbReference type="Proteomes" id="UP000024635"/>
    </source>
</evidence>
<evidence type="ECO:0000313" key="1">
    <source>
        <dbReference type="EMBL" id="EYC02885.1"/>
    </source>
</evidence>
<accession>A0A016TJL2</accession>
<name>A0A016TJL2_9BILA</name>
<organism evidence="1 2">
    <name type="scientific">Ancylostoma ceylanicum</name>
    <dbReference type="NCBI Taxonomy" id="53326"/>
    <lineage>
        <taxon>Eukaryota</taxon>
        <taxon>Metazoa</taxon>
        <taxon>Ecdysozoa</taxon>
        <taxon>Nematoda</taxon>
        <taxon>Chromadorea</taxon>
        <taxon>Rhabditida</taxon>
        <taxon>Rhabditina</taxon>
        <taxon>Rhabditomorpha</taxon>
        <taxon>Strongyloidea</taxon>
        <taxon>Ancylostomatidae</taxon>
        <taxon>Ancylostomatinae</taxon>
        <taxon>Ancylostoma</taxon>
    </lineage>
</organism>
<sequence>MTSAAEIKLERPEMGRQAKHRRRFSKLLSFFALKGRHCRSDEQSAALPEAWRILFVRTALLMQLTEWGLQESHLAAVIIFCVRWFKLHLEPK</sequence>
<keyword evidence="2" id="KW-1185">Reference proteome</keyword>
<dbReference type="Proteomes" id="UP000024635">
    <property type="component" value="Unassembled WGS sequence"/>
</dbReference>
<dbReference type="AlphaFoldDB" id="A0A016TJL2"/>
<protein>
    <submittedName>
        <fullName evidence="1">Uncharacterized protein</fullName>
    </submittedName>
</protein>
<proteinExistence type="predicted"/>
<dbReference type="EMBL" id="JARK01001433">
    <property type="protein sequence ID" value="EYC02885.1"/>
    <property type="molecule type" value="Genomic_DNA"/>
</dbReference>